<dbReference type="Pfam" id="PF12146">
    <property type="entry name" value="Hydrolase_4"/>
    <property type="match status" value="1"/>
</dbReference>
<dbReference type="RefSeq" id="WP_413277083.1">
    <property type="nucleotide sequence ID" value="NZ_JBHFNT010000072.1"/>
</dbReference>
<feature type="domain" description="Serine aminopeptidase S33" evidence="1">
    <location>
        <begin position="60"/>
        <end position="246"/>
    </location>
</feature>
<dbReference type="Proteomes" id="UP001576780">
    <property type="component" value="Unassembled WGS sequence"/>
</dbReference>
<gene>
    <name evidence="2" type="ORF">ACE1CA_08985</name>
</gene>
<reference evidence="2 3" key="1">
    <citation type="submission" date="2024-09" db="EMBL/GenBank/DDBJ databases">
        <title>Floridaenema gen nov. (Aerosakkonemataceae, Aerosakkonematales ord. nov., Cyanobacteria) from benthic tropical and subtropical fresh waters, with the description of four new species.</title>
        <authorList>
            <person name="Moretto J.A."/>
            <person name="Berthold D.E."/>
            <person name="Lefler F.W."/>
            <person name="Huang I.-S."/>
            <person name="Laughinghouse H. IV."/>
        </authorList>
    </citation>
    <scope>NUCLEOTIDE SEQUENCE [LARGE SCALE GENOMIC DNA]</scope>
    <source>
        <strain evidence="2 3">BLCC-F167</strain>
    </source>
</reference>
<proteinExistence type="predicted"/>
<organism evidence="2 3">
    <name type="scientific">Floridaenema evergladense BLCC-F167</name>
    <dbReference type="NCBI Taxonomy" id="3153639"/>
    <lineage>
        <taxon>Bacteria</taxon>
        <taxon>Bacillati</taxon>
        <taxon>Cyanobacteriota</taxon>
        <taxon>Cyanophyceae</taxon>
        <taxon>Oscillatoriophycideae</taxon>
        <taxon>Aerosakkonematales</taxon>
        <taxon>Aerosakkonemataceae</taxon>
        <taxon>Floridanema</taxon>
        <taxon>Floridanema evergladense</taxon>
    </lineage>
</organism>
<name>A0ABV4WHT5_9CYAN</name>
<comment type="caution">
    <text evidence="2">The sequence shown here is derived from an EMBL/GenBank/DDBJ whole genome shotgun (WGS) entry which is preliminary data.</text>
</comment>
<evidence type="ECO:0000313" key="3">
    <source>
        <dbReference type="Proteomes" id="UP001576780"/>
    </source>
</evidence>
<dbReference type="InterPro" id="IPR029058">
    <property type="entry name" value="AB_hydrolase_fold"/>
</dbReference>
<dbReference type="Gene3D" id="3.40.50.1820">
    <property type="entry name" value="alpha/beta hydrolase"/>
    <property type="match status" value="1"/>
</dbReference>
<keyword evidence="3" id="KW-1185">Reference proteome</keyword>
<dbReference type="EMBL" id="JBHFNT010000072">
    <property type="protein sequence ID" value="MFB2834653.1"/>
    <property type="molecule type" value="Genomic_DNA"/>
</dbReference>
<dbReference type="GO" id="GO:0016787">
    <property type="term" value="F:hydrolase activity"/>
    <property type="evidence" value="ECO:0007669"/>
    <property type="project" value="UniProtKB-KW"/>
</dbReference>
<dbReference type="PANTHER" id="PTHR22753:SF48">
    <property type="entry name" value="PHOSPHOLIPID_GLYCEROL ACYLTRANSFERASE DOMAIN-CONTAINING PROTEIN"/>
    <property type="match status" value="1"/>
</dbReference>
<protein>
    <submittedName>
        <fullName evidence="2">Alpha/beta fold hydrolase</fullName>
    </submittedName>
</protein>
<dbReference type="SUPFAM" id="SSF53474">
    <property type="entry name" value="alpha/beta-Hydrolases"/>
    <property type="match status" value="1"/>
</dbReference>
<sequence length="274" mass="30679">MPQIKSSPCFLTPTQIRPDFPLFIFLPGMDGTGQLLRCQTAGLERGFDIRCLAIPPDDLTGWDELTEKVINLIEAELKKTNRKSVYLCGESFGGCLAMKVAVKAPWLFDKIILVNPASSISRRPWMYAAIPLTQWVPNSFYQLGSLIGLPVLAAMGRIAPSDRQALVQAVQIVPQKTSIWRLSLLRDFQIHPSQLRRITQPVLLIGSGSDRLLPSVSEVEYLLEHFPNAKMTILPDSGHACLLETDVNLYEILRENDFLPESDRQKQKMFSAAS</sequence>
<evidence type="ECO:0000313" key="2">
    <source>
        <dbReference type="EMBL" id="MFB2834653.1"/>
    </source>
</evidence>
<dbReference type="PANTHER" id="PTHR22753">
    <property type="entry name" value="TRANSMEMBRANE PROTEIN 68"/>
    <property type="match status" value="1"/>
</dbReference>
<dbReference type="InterPro" id="IPR022742">
    <property type="entry name" value="Hydrolase_4"/>
</dbReference>
<keyword evidence="2" id="KW-0378">Hydrolase</keyword>
<evidence type="ECO:0000259" key="1">
    <source>
        <dbReference type="Pfam" id="PF12146"/>
    </source>
</evidence>
<accession>A0ABV4WHT5</accession>